<organism evidence="2">
    <name type="scientific">Citrobacter youngae</name>
    <dbReference type="NCBI Taxonomy" id="133448"/>
    <lineage>
        <taxon>Bacteria</taxon>
        <taxon>Pseudomonadati</taxon>
        <taxon>Pseudomonadota</taxon>
        <taxon>Gammaproteobacteria</taxon>
        <taxon>Enterobacterales</taxon>
        <taxon>Enterobacteriaceae</taxon>
        <taxon>Citrobacter</taxon>
        <taxon>Citrobacter freundii complex</taxon>
    </lineage>
</organism>
<dbReference type="GO" id="GO:0016757">
    <property type="term" value="F:glycosyltransferase activity"/>
    <property type="evidence" value="ECO:0007669"/>
    <property type="project" value="InterPro"/>
</dbReference>
<keyword evidence="2" id="KW-0808">Transferase</keyword>
<accession>A0A2Z4BX76</accession>
<dbReference type="InterPro" id="IPR001296">
    <property type="entry name" value="Glyco_trans_1"/>
</dbReference>
<feature type="domain" description="Glycosyl transferase family 1" evidence="1">
    <location>
        <begin position="168"/>
        <end position="326"/>
    </location>
</feature>
<dbReference type="SUPFAM" id="SSF53756">
    <property type="entry name" value="UDP-Glycosyltransferase/glycogen phosphorylase"/>
    <property type="match status" value="1"/>
</dbReference>
<name>A0A2Z4BX76_9ENTR</name>
<reference evidence="2" key="1">
    <citation type="submission" date="2018-05" db="EMBL/GenBank/DDBJ databases">
        <authorList>
            <person name="Lanie J.A."/>
            <person name="Ng W.-L."/>
            <person name="Kazmierczak K.M."/>
            <person name="Andrzejewski T.M."/>
            <person name="Davidsen T.M."/>
            <person name="Wayne K.J."/>
            <person name="Tettelin H."/>
            <person name="Glass J.I."/>
            <person name="Rusch D."/>
            <person name="Podicherti R."/>
            <person name="Tsui H.-C.T."/>
            <person name="Winkler M.E."/>
        </authorList>
    </citation>
    <scope>NUCLEOTIDE SEQUENCE</scope>
    <source>
        <strain evidence="2">O16_G3541</strain>
    </source>
</reference>
<dbReference type="AlphaFoldDB" id="A0A2Z4BX76"/>
<dbReference type="PANTHER" id="PTHR12526">
    <property type="entry name" value="GLYCOSYLTRANSFERASE"/>
    <property type="match status" value="1"/>
</dbReference>
<evidence type="ECO:0000313" key="2">
    <source>
        <dbReference type="EMBL" id="AWU66652.1"/>
    </source>
</evidence>
<proteinExistence type="predicted"/>
<evidence type="ECO:0000259" key="1">
    <source>
        <dbReference type="Pfam" id="PF00534"/>
    </source>
</evidence>
<dbReference type="PANTHER" id="PTHR12526:SF630">
    <property type="entry name" value="GLYCOSYLTRANSFERASE"/>
    <property type="match status" value="1"/>
</dbReference>
<dbReference type="Gene3D" id="3.40.50.2000">
    <property type="entry name" value="Glycogen Phosphorylase B"/>
    <property type="match status" value="2"/>
</dbReference>
<dbReference type="GO" id="GO:1901135">
    <property type="term" value="P:carbohydrate derivative metabolic process"/>
    <property type="evidence" value="ECO:0007669"/>
    <property type="project" value="UniProtKB-ARBA"/>
</dbReference>
<protein>
    <submittedName>
        <fullName evidence="2">Glycosyl transferase</fullName>
    </submittedName>
</protein>
<dbReference type="CDD" id="cd03820">
    <property type="entry name" value="GT4_AmsD-like"/>
    <property type="match status" value="1"/>
</dbReference>
<dbReference type="EMBL" id="MH325894">
    <property type="protein sequence ID" value="AWU66652.1"/>
    <property type="molecule type" value="Genomic_DNA"/>
</dbReference>
<dbReference type="Pfam" id="PF00534">
    <property type="entry name" value="Glycos_transf_1"/>
    <property type="match status" value="1"/>
</dbReference>
<gene>
    <name evidence="2" type="primary">gt3</name>
</gene>
<sequence length="346" mass="39404">MKKIFILIDDISRSGGTERVASFLANQMSLTGHSVFLVSLSAENGIPYYPLDKRVELRVLKKQTLYELAMFLRKNFCDVMITISMGRLSFKVACIHKLLNLDCRLILSEHVAFETSSRLVRMFKWLSYQFADDLVLLTQHDYKLLNNIVRSRVSIIPNASNFELLHESTLVHKNKVVLAVGRLTYQKAFDRLLRIWASLDDHDGWVLHIVGDGEKRNELQNLIFELGITESVSLISATPFIADEYKNASILAMTSRYEGLPLVLIEAKSYGLPAIAFDCKTGPREIINDNEDGILVADGDETAFSLLLATLIRDNSLRKRMQYEALKNAEHYTVEKVSQQWQELIS</sequence>